<evidence type="ECO:0000256" key="2">
    <source>
        <dbReference type="ARBA" id="ARBA00022801"/>
    </source>
</evidence>
<dbReference type="PANTHER" id="PTHR11280">
    <property type="entry name" value="GLUCOSAMINE-6-PHOSPHATE ISOMERASE"/>
    <property type="match status" value="1"/>
</dbReference>
<accession>A0A6I2UWK5</accession>
<dbReference type="UniPathway" id="UPA00629">
    <property type="reaction ID" value="UER00684"/>
</dbReference>
<sequence length="253" mass="28375">MRIIFTEDYDGMSREAAKIVAGQLYLKPASVLGLATGSTPVGLYDMLIKVHETIGLDFSSVTTFNLDEYVGMNPENPESYHYFMQEHLFSRVNLDPSRCFVPDGMAEDLSAEGRRYDERIRRAGGIDLQVLGIGQNAHIGFNEPDIQFEAMTHKVRLDDETIRANARFFEREEDVPRYAISLGIRNIMLARRVVLLANGPKKAEAVRKAVCGSVTPEAPASILQLHRDVTVIVDRDAAACLPEAWKQNHVYTF</sequence>
<evidence type="ECO:0000313" key="6">
    <source>
        <dbReference type="EMBL" id="MSV24480.1"/>
    </source>
</evidence>
<evidence type="ECO:0000313" key="7">
    <source>
        <dbReference type="Proteomes" id="UP000430222"/>
    </source>
</evidence>
<organism evidence="6 7">
    <name type="scientific">Selenomonas montiformis</name>
    <dbReference type="NCBI Taxonomy" id="2652285"/>
    <lineage>
        <taxon>Bacteria</taxon>
        <taxon>Bacillati</taxon>
        <taxon>Bacillota</taxon>
        <taxon>Negativicutes</taxon>
        <taxon>Selenomonadales</taxon>
        <taxon>Selenomonadaceae</taxon>
        <taxon>Selenomonas</taxon>
    </lineage>
</organism>
<keyword evidence="2 4" id="KW-0378">Hydrolase</keyword>
<comment type="function">
    <text evidence="4">Catalyzes the reversible isomerization-deamination of glucosamine 6-phosphate (GlcN6P) to form fructose 6-phosphate (Fru6P) and ammonium ion.</text>
</comment>
<feature type="active site" description="Proton acceptor; for enolization step" evidence="4">
    <location>
        <position position="67"/>
    </location>
</feature>
<dbReference type="GO" id="GO:0004342">
    <property type="term" value="F:glucosamine-6-phosphate deaminase activity"/>
    <property type="evidence" value="ECO:0007669"/>
    <property type="project" value="UniProtKB-UniRule"/>
</dbReference>
<dbReference type="GO" id="GO:0005975">
    <property type="term" value="P:carbohydrate metabolic process"/>
    <property type="evidence" value="ECO:0007669"/>
    <property type="project" value="InterPro"/>
</dbReference>
<evidence type="ECO:0000256" key="4">
    <source>
        <dbReference type="HAMAP-Rule" id="MF_01241"/>
    </source>
</evidence>
<dbReference type="EC" id="3.5.99.6" evidence="4"/>
<dbReference type="HAMAP" id="MF_01241">
    <property type="entry name" value="GlcN6P_deamin"/>
    <property type="match status" value="1"/>
</dbReference>
<comment type="similarity">
    <text evidence="4">Belongs to the glucosamine/galactosamine-6-phosphate isomerase family. NagB subfamily.</text>
</comment>
<dbReference type="InterPro" id="IPR004547">
    <property type="entry name" value="Glucosamine6P_isomerase"/>
</dbReference>
<dbReference type="InterPro" id="IPR037171">
    <property type="entry name" value="NagB/RpiA_transferase-like"/>
</dbReference>
<dbReference type="FunFam" id="3.40.50.1360:FF:000003">
    <property type="entry name" value="Glucosamine-6-phosphate deaminase"/>
    <property type="match status" value="1"/>
</dbReference>
<feature type="active site" description="For ring-opening step" evidence="4">
    <location>
        <position position="136"/>
    </location>
</feature>
<dbReference type="GO" id="GO:0042802">
    <property type="term" value="F:identical protein binding"/>
    <property type="evidence" value="ECO:0007669"/>
    <property type="project" value="TreeGrafter"/>
</dbReference>
<keyword evidence="3 4" id="KW-0119">Carbohydrate metabolism</keyword>
<evidence type="ECO:0000259" key="5">
    <source>
        <dbReference type="Pfam" id="PF01182"/>
    </source>
</evidence>
<dbReference type="NCBIfam" id="TIGR00502">
    <property type="entry name" value="nagB"/>
    <property type="match status" value="1"/>
</dbReference>
<dbReference type="PANTHER" id="PTHR11280:SF5">
    <property type="entry name" value="GLUCOSAMINE-6-PHOSPHATE ISOMERASE"/>
    <property type="match status" value="1"/>
</dbReference>
<proteinExistence type="inferred from homology"/>
<keyword evidence="7" id="KW-1185">Reference proteome</keyword>
<feature type="active site" description="For ring-opening step" evidence="4">
    <location>
        <position position="143"/>
    </location>
</feature>
<dbReference type="AlphaFoldDB" id="A0A6I2UWK5"/>
<gene>
    <name evidence="4 6" type="primary">nagB</name>
    <name evidence="6" type="ORF">FYJ78_04615</name>
</gene>
<comment type="caution">
    <text evidence="4">Lacks conserved residue(s) required for the propagation of feature annotation.</text>
</comment>
<name>A0A6I2UWK5_9FIRM</name>
<dbReference type="EMBL" id="VUNL01000004">
    <property type="protein sequence ID" value="MSV24480.1"/>
    <property type="molecule type" value="Genomic_DNA"/>
</dbReference>
<dbReference type="GO" id="GO:0006043">
    <property type="term" value="P:glucosamine catabolic process"/>
    <property type="evidence" value="ECO:0007669"/>
    <property type="project" value="TreeGrafter"/>
</dbReference>
<dbReference type="Pfam" id="PF01182">
    <property type="entry name" value="Glucosamine_iso"/>
    <property type="match status" value="1"/>
</dbReference>
<evidence type="ECO:0000256" key="3">
    <source>
        <dbReference type="ARBA" id="ARBA00023277"/>
    </source>
</evidence>
<dbReference type="GO" id="GO:0006046">
    <property type="term" value="P:N-acetylglucosamine catabolic process"/>
    <property type="evidence" value="ECO:0007669"/>
    <property type="project" value="UniProtKB-UniRule"/>
</dbReference>
<feature type="domain" description="Glucosamine/galactosamine-6-phosphate isomerase" evidence="5">
    <location>
        <begin position="31"/>
        <end position="228"/>
    </location>
</feature>
<comment type="caution">
    <text evidence="6">The sequence shown here is derived from an EMBL/GenBank/DDBJ whole genome shotgun (WGS) entry which is preliminary data.</text>
</comment>
<feature type="active site" description="Proton acceptor; for ring-opening step" evidence="4">
    <location>
        <position position="138"/>
    </location>
</feature>
<comment type="pathway">
    <text evidence="4">Amino-sugar metabolism; N-acetylneuraminate degradation; D-fructose 6-phosphate from N-acetylneuraminate: step 5/5.</text>
</comment>
<reference evidence="6 7" key="1">
    <citation type="submission" date="2019-08" db="EMBL/GenBank/DDBJ databases">
        <title>In-depth cultivation of the pig gut microbiome towards novel bacterial diversity and tailored functional studies.</title>
        <authorList>
            <person name="Wylensek D."/>
            <person name="Hitch T.C.A."/>
            <person name="Clavel T."/>
        </authorList>
    </citation>
    <scope>NUCLEOTIDE SEQUENCE [LARGE SCALE GENOMIC DNA]</scope>
    <source>
        <strain evidence="7">WCA-380-WT-3B3</strain>
    </source>
</reference>
<dbReference type="Gene3D" id="3.40.50.1360">
    <property type="match status" value="1"/>
</dbReference>
<dbReference type="Proteomes" id="UP000430222">
    <property type="component" value="Unassembled WGS sequence"/>
</dbReference>
<dbReference type="CDD" id="cd01399">
    <property type="entry name" value="GlcN6P_deaminase"/>
    <property type="match status" value="1"/>
</dbReference>
<dbReference type="SUPFAM" id="SSF100950">
    <property type="entry name" value="NagB/RpiA/CoA transferase-like"/>
    <property type="match status" value="1"/>
</dbReference>
<evidence type="ECO:0000256" key="1">
    <source>
        <dbReference type="ARBA" id="ARBA00000644"/>
    </source>
</evidence>
<dbReference type="GO" id="GO:0019262">
    <property type="term" value="P:N-acetylneuraminate catabolic process"/>
    <property type="evidence" value="ECO:0007669"/>
    <property type="project" value="UniProtKB-UniRule"/>
</dbReference>
<protein>
    <recommendedName>
        <fullName evidence="4">Glucosamine-6-phosphate deaminase</fullName>
        <ecNumber evidence="4">3.5.99.6</ecNumber>
    </recommendedName>
    <alternativeName>
        <fullName evidence="4">GlcN6P deaminase</fullName>
        <shortName evidence="4">GNPDA</shortName>
    </alternativeName>
    <alternativeName>
        <fullName evidence="4">Glucosamine-6-phosphate isomerase</fullName>
    </alternativeName>
</protein>
<dbReference type="GO" id="GO:0005737">
    <property type="term" value="C:cytoplasm"/>
    <property type="evidence" value="ECO:0007669"/>
    <property type="project" value="TreeGrafter"/>
</dbReference>
<dbReference type="InterPro" id="IPR006148">
    <property type="entry name" value="Glc/Gal-6P_isomerase"/>
</dbReference>
<dbReference type="RefSeq" id="WP_154620254.1">
    <property type="nucleotide sequence ID" value="NZ_VUNL01000004.1"/>
</dbReference>
<comment type="catalytic activity">
    <reaction evidence="1 4">
        <text>alpha-D-glucosamine 6-phosphate + H2O = beta-D-fructose 6-phosphate + NH4(+)</text>
        <dbReference type="Rhea" id="RHEA:12172"/>
        <dbReference type="ChEBI" id="CHEBI:15377"/>
        <dbReference type="ChEBI" id="CHEBI:28938"/>
        <dbReference type="ChEBI" id="CHEBI:57634"/>
        <dbReference type="ChEBI" id="CHEBI:75989"/>
        <dbReference type="EC" id="3.5.99.6"/>
    </reaction>
</comment>